<dbReference type="eggNOG" id="ENOG502RPA0">
    <property type="taxonomic scope" value="Eukaryota"/>
</dbReference>
<protein>
    <submittedName>
        <fullName evidence="2">Uncharacterized protein</fullName>
    </submittedName>
</protein>
<gene>
    <name evidence="2" type="ORF">VDAG_04542</name>
</gene>
<keyword evidence="3" id="KW-1185">Reference proteome</keyword>
<evidence type="ECO:0000313" key="3">
    <source>
        <dbReference type="Proteomes" id="UP000001611"/>
    </source>
</evidence>
<dbReference type="EMBL" id="DS572701">
    <property type="protein sequence ID" value="EGY23104.1"/>
    <property type="molecule type" value="Genomic_DNA"/>
</dbReference>
<proteinExistence type="predicted"/>
<dbReference type="InParanoid" id="G2X2L8"/>
<sequence length="246" mass="27601">MACTPPPPVVVEPPPPPPPVICEPLPPPPPPVCPPSPEPGIEVIAVDVDPVEKKRRRRRSHSRHSGSHSREVYIEREKIVPVRVPVPVPQPQQPEYETFRYVDAPRRSPPRIMPAPPREEREEDRMRIMIHDRRREREYVDDGYQGSGSDRGCQVSRSSSACLAIRRSGTPSSTLSIRPSPSLLSTSLTILSLVVSSIRDMSIITATLLSGSSRLWEHHRHLHVLPPRLPPRAPRHDNAEDGSEKE</sequence>
<dbReference type="HOGENOM" id="CLU_1129817_0_0_1"/>
<organism evidence="2 3">
    <name type="scientific">Verticillium dahliae (strain VdLs.17 / ATCC MYA-4575 / FGSC 10137)</name>
    <name type="common">Verticillium wilt</name>
    <dbReference type="NCBI Taxonomy" id="498257"/>
    <lineage>
        <taxon>Eukaryota</taxon>
        <taxon>Fungi</taxon>
        <taxon>Dikarya</taxon>
        <taxon>Ascomycota</taxon>
        <taxon>Pezizomycotina</taxon>
        <taxon>Sordariomycetes</taxon>
        <taxon>Hypocreomycetidae</taxon>
        <taxon>Glomerellales</taxon>
        <taxon>Plectosphaerellaceae</taxon>
        <taxon>Verticillium</taxon>
    </lineage>
</organism>
<evidence type="ECO:0000313" key="2">
    <source>
        <dbReference type="EMBL" id="EGY23104.1"/>
    </source>
</evidence>
<reference evidence="2 3" key="1">
    <citation type="submission" date="2008-03" db="EMBL/GenBank/DDBJ databases">
        <title>The Genome Sequence of Verticillium dahliae VdLs.17.</title>
        <authorList>
            <consortium name="The Broad Institute Genome Sequencing Platform"/>
            <person name="Ma L.-J.J."/>
            <person name="Klosterman S.J."/>
            <person name="Subbarao K."/>
            <person name="Dobinson K."/>
            <person name="Veronese P."/>
            <person name="Kang S."/>
            <person name="Gold S.E."/>
            <person name="Young S."/>
            <person name="Jaffe D."/>
            <person name="Gnerre S."/>
            <person name="Berlin A."/>
            <person name="Heiman D."/>
            <person name="Hepburn T."/>
            <person name="Sykes S."/>
            <person name="Alvarado L."/>
            <person name="Kodira C.D."/>
            <person name="Lander E."/>
            <person name="Galagan J."/>
            <person name="Nusbaum C."/>
            <person name="Birren B."/>
        </authorList>
    </citation>
    <scope>NUCLEOTIDE SEQUENCE [LARGE SCALE GENOMIC DNA]</scope>
    <source>
        <strain evidence="3">VdLs.17 / ATCC MYA-4575 / FGSC 10137</strain>
    </source>
</reference>
<dbReference type="KEGG" id="vda:VDAG_04542"/>
<feature type="region of interest" description="Disordered" evidence="1">
    <location>
        <begin position="45"/>
        <end position="72"/>
    </location>
</feature>
<dbReference type="Proteomes" id="UP000001611">
    <property type="component" value="Chromosome 1"/>
</dbReference>
<dbReference type="GeneID" id="20706005"/>
<feature type="region of interest" description="Disordered" evidence="1">
    <location>
        <begin position="226"/>
        <end position="246"/>
    </location>
</feature>
<dbReference type="AlphaFoldDB" id="G2X2L8"/>
<feature type="compositionally biased region" description="Basic residues" evidence="1">
    <location>
        <begin position="53"/>
        <end position="67"/>
    </location>
</feature>
<feature type="compositionally biased region" description="Basic and acidic residues" evidence="1">
    <location>
        <begin position="234"/>
        <end position="246"/>
    </location>
</feature>
<dbReference type="OrthoDB" id="4851592at2759"/>
<dbReference type="SUPFAM" id="SSF101447">
    <property type="entry name" value="Formin homology 2 domain (FH2 domain)"/>
    <property type="match status" value="1"/>
</dbReference>
<accession>G2X2L8</accession>
<evidence type="ECO:0000256" key="1">
    <source>
        <dbReference type="SAM" id="MobiDB-lite"/>
    </source>
</evidence>
<dbReference type="RefSeq" id="XP_009649284.1">
    <property type="nucleotide sequence ID" value="XM_009650989.1"/>
</dbReference>
<dbReference type="OMA" id="AMSSICD"/>
<name>G2X2L8_VERDV</name>